<dbReference type="GO" id="GO:0005886">
    <property type="term" value="C:plasma membrane"/>
    <property type="evidence" value="ECO:0007669"/>
    <property type="project" value="TreeGrafter"/>
</dbReference>
<evidence type="ECO:0000256" key="4">
    <source>
        <dbReference type="ARBA" id="ARBA00023136"/>
    </source>
</evidence>
<dbReference type="Proteomes" id="UP000094065">
    <property type="component" value="Unassembled WGS sequence"/>
</dbReference>
<dbReference type="Gene3D" id="1.20.1250.20">
    <property type="entry name" value="MFS general substrate transporter like domains"/>
    <property type="match status" value="1"/>
</dbReference>
<dbReference type="PROSITE" id="PS50850">
    <property type="entry name" value="MFS"/>
    <property type="match status" value="1"/>
</dbReference>
<dbReference type="Pfam" id="PF07690">
    <property type="entry name" value="MFS_1"/>
    <property type="match status" value="1"/>
</dbReference>
<evidence type="ECO:0000256" key="5">
    <source>
        <dbReference type="SAM" id="MobiDB-lite"/>
    </source>
</evidence>
<feature type="transmembrane region" description="Helical" evidence="6">
    <location>
        <begin position="231"/>
        <end position="261"/>
    </location>
</feature>
<keyword evidence="9" id="KW-1185">Reference proteome</keyword>
<keyword evidence="4 6" id="KW-0472">Membrane</keyword>
<keyword evidence="3 6" id="KW-1133">Transmembrane helix</keyword>
<comment type="subcellular location">
    <subcellularLocation>
        <location evidence="1">Membrane</location>
        <topology evidence="1">Multi-pass membrane protein</topology>
    </subcellularLocation>
</comment>
<keyword evidence="2 6" id="KW-0812">Transmembrane</keyword>
<dbReference type="AlphaFoldDB" id="A0A1E3I6Z3"/>
<feature type="transmembrane region" description="Helical" evidence="6">
    <location>
        <begin position="113"/>
        <end position="130"/>
    </location>
</feature>
<feature type="domain" description="Major facilitator superfamily (MFS) profile" evidence="7">
    <location>
        <begin position="76"/>
        <end position="506"/>
    </location>
</feature>
<organism evidence="8 9">
    <name type="scientific">Cryptococcus amylolentus CBS 6039</name>
    <dbReference type="NCBI Taxonomy" id="1295533"/>
    <lineage>
        <taxon>Eukaryota</taxon>
        <taxon>Fungi</taxon>
        <taxon>Dikarya</taxon>
        <taxon>Basidiomycota</taxon>
        <taxon>Agaricomycotina</taxon>
        <taxon>Tremellomycetes</taxon>
        <taxon>Tremellales</taxon>
        <taxon>Cryptococcaceae</taxon>
        <taxon>Cryptococcus</taxon>
    </lineage>
</organism>
<feature type="transmembrane region" description="Helical" evidence="6">
    <location>
        <begin position="482"/>
        <end position="504"/>
    </location>
</feature>
<gene>
    <name evidence="8" type="ORF">L202_01704</name>
</gene>
<dbReference type="InterPro" id="IPR036259">
    <property type="entry name" value="MFS_trans_sf"/>
</dbReference>
<accession>A0A1E3I6Z3</accession>
<dbReference type="RefSeq" id="XP_018997596.1">
    <property type="nucleotide sequence ID" value="XM_019135169.1"/>
</dbReference>
<dbReference type="GeneID" id="30153013"/>
<feature type="transmembrane region" description="Helical" evidence="6">
    <location>
        <begin position="445"/>
        <end position="470"/>
    </location>
</feature>
<evidence type="ECO:0000259" key="7">
    <source>
        <dbReference type="PROSITE" id="PS50850"/>
    </source>
</evidence>
<dbReference type="GO" id="GO:0022857">
    <property type="term" value="F:transmembrane transporter activity"/>
    <property type="evidence" value="ECO:0007669"/>
    <property type="project" value="InterPro"/>
</dbReference>
<name>A0A1E3I6Z3_9TREE</name>
<comment type="caution">
    <text evidence="8">The sequence shown here is derived from an EMBL/GenBank/DDBJ whole genome shotgun (WGS) entry which is preliminary data.</text>
</comment>
<dbReference type="InterPro" id="IPR020846">
    <property type="entry name" value="MFS_dom"/>
</dbReference>
<evidence type="ECO:0000256" key="1">
    <source>
        <dbReference type="ARBA" id="ARBA00004141"/>
    </source>
</evidence>
<dbReference type="PANTHER" id="PTHR23502:SF173">
    <property type="entry name" value="MFS-MULTIDRUG-RESISTANCE TRANSPORTER-RELATED"/>
    <property type="match status" value="1"/>
</dbReference>
<feature type="region of interest" description="Disordered" evidence="5">
    <location>
        <begin position="1"/>
        <end position="51"/>
    </location>
</feature>
<feature type="transmembrane region" description="Helical" evidence="6">
    <location>
        <begin position="300"/>
        <end position="327"/>
    </location>
</feature>
<feature type="transmembrane region" description="Helical" evidence="6">
    <location>
        <begin position="388"/>
        <end position="408"/>
    </location>
</feature>
<feature type="transmembrane region" description="Helical" evidence="6">
    <location>
        <begin position="201"/>
        <end position="225"/>
    </location>
</feature>
<feature type="transmembrane region" description="Helical" evidence="6">
    <location>
        <begin position="74"/>
        <end position="93"/>
    </location>
</feature>
<feature type="transmembrane region" description="Helical" evidence="6">
    <location>
        <begin position="347"/>
        <end position="367"/>
    </location>
</feature>
<dbReference type="SUPFAM" id="SSF103473">
    <property type="entry name" value="MFS general substrate transporter"/>
    <property type="match status" value="1"/>
</dbReference>
<sequence length="527" mass="57468">MTLDTHTPVSPDTRGHQATPPDLSVRSSAEDKEKGAAVPTSNASKGKEESDSWAVQFEPGESINPKNWGVGHRWFLTVVAGVLVFNSTLASSAPTGIVDGMIDYFGFSQEVCTLVLSLFVAGYCLGPVLWAPLSETYGRRPVFIGTFVVYTGFQVGCALSKNIASILVFRFLGGVFGASPLTNSGALLADIWDGRRRGKAMSFFSFAPFAGPSLGAIVGGFIQASGTSWRWVYWVLTIFAGVCLAVIVFLVPETYAPIILVKKAQRLKKETGDNRYYAPLERAESVNIKTKVHNILFKPFIILALEPMLQAVTLYMSFVYGIVYLLFEAFPFVFIRNHGFNTGEEGLAFLGFFFGGVSAVILFITVIEPRFQRHVKAMAPAPPRPEKRLELCVISGVSLVIALFWFGWTSYSSIHWISPVLAGSFIGVGTLGMFVSLFNYIIDVYLWSAASALAAVTIVRSLFGAAFPLFATQMYEKLGTQWASTLLGFLALLMVPIPVVLMRYGHLLRAKSKFSPNRAGIVDGGGK</sequence>
<dbReference type="CDD" id="cd17323">
    <property type="entry name" value="MFS_Tpo1_MDR_like"/>
    <property type="match status" value="1"/>
</dbReference>
<evidence type="ECO:0000256" key="2">
    <source>
        <dbReference type="ARBA" id="ARBA00022692"/>
    </source>
</evidence>
<feature type="compositionally biased region" description="Polar residues" evidence="5">
    <location>
        <begin position="1"/>
        <end position="10"/>
    </location>
</feature>
<dbReference type="OrthoDB" id="9986881at2759"/>
<feature type="transmembrane region" description="Helical" evidence="6">
    <location>
        <begin position="414"/>
        <end position="438"/>
    </location>
</feature>
<evidence type="ECO:0000256" key="3">
    <source>
        <dbReference type="ARBA" id="ARBA00022989"/>
    </source>
</evidence>
<proteinExistence type="predicted"/>
<protein>
    <recommendedName>
        <fullName evidence="7">Major facilitator superfamily (MFS) profile domain-containing protein</fullName>
    </recommendedName>
</protein>
<evidence type="ECO:0000256" key="6">
    <source>
        <dbReference type="SAM" id="Phobius"/>
    </source>
</evidence>
<feature type="transmembrane region" description="Helical" evidence="6">
    <location>
        <begin position="142"/>
        <end position="161"/>
    </location>
</feature>
<dbReference type="EMBL" id="AWGJ01000002">
    <property type="protein sequence ID" value="ODN83596.1"/>
    <property type="molecule type" value="Genomic_DNA"/>
</dbReference>
<evidence type="ECO:0000313" key="8">
    <source>
        <dbReference type="EMBL" id="ODN83596.1"/>
    </source>
</evidence>
<reference evidence="8 9" key="1">
    <citation type="submission" date="2016-06" db="EMBL/GenBank/DDBJ databases">
        <title>Evolution of pathogenesis and genome organization in the Tremellales.</title>
        <authorList>
            <person name="Cuomo C."/>
            <person name="Litvintseva A."/>
            <person name="Heitman J."/>
            <person name="Chen Y."/>
            <person name="Sun S."/>
            <person name="Springer D."/>
            <person name="Dromer F."/>
            <person name="Young S."/>
            <person name="Zeng Q."/>
            <person name="Chapman S."/>
            <person name="Gujja S."/>
            <person name="Saif S."/>
            <person name="Birren B."/>
        </authorList>
    </citation>
    <scope>NUCLEOTIDE SEQUENCE [LARGE SCALE GENOMIC DNA]</scope>
    <source>
        <strain evidence="8 9">CBS 6039</strain>
    </source>
</reference>
<dbReference type="STRING" id="1295533.A0A1E3I6Z3"/>
<dbReference type="PANTHER" id="PTHR23502">
    <property type="entry name" value="MAJOR FACILITATOR SUPERFAMILY"/>
    <property type="match status" value="1"/>
</dbReference>
<evidence type="ECO:0000313" key="9">
    <source>
        <dbReference type="Proteomes" id="UP000094065"/>
    </source>
</evidence>
<dbReference type="InterPro" id="IPR011701">
    <property type="entry name" value="MFS"/>
</dbReference>
<dbReference type="FunFam" id="1.20.1250.20:FF:000011">
    <property type="entry name" value="MFS multidrug transporter, putative"/>
    <property type="match status" value="1"/>
</dbReference>
<feature type="transmembrane region" description="Helical" evidence="6">
    <location>
        <begin position="167"/>
        <end position="189"/>
    </location>
</feature>